<dbReference type="STRING" id="4795.A0A225VTQ0"/>
<dbReference type="OrthoDB" id="88973at2759"/>
<accession>A0A225VTQ0</accession>
<dbReference type="GO" id="GO:0003677">
    <property type="term" value="F:DNA binding"/>
    <property type="evidence" value="ECO:0007669"/>
    <property type="project" value="TreeGrafter"/>
</dbReference>
<evidence type="ECO:0000259" key="1">
    <source>
        <dbReference type="Pfam" id="PF03184"/>
    </source>
</evidence>
<comment type="caution">
    <text evidence="2">The sequence shown here is derived from an EMBL/GenBank/DDBJ whole genome shotgun (WGS) entry which is preliminary data.</text>
</comment>
<dbReference type="EMBL" id="NBNE01003119">
    <property type="protein sequence ID" value="OWZ08534.1"/>
    <property type="molecule type" value="Genomic_DNA"/>
</dbReference>
<dbReference type="InterPro" id="IPR050863">
    <property type="entry name" value="CenT-Element_Derived"/>
</dbReference>
<evidence type="ECO:0000313" key="2">
    <source>
        <dbReference type="EMBL" id="OWZ08534.1"/>
    </source>
</evidence>
<name>A0A225VTQ0_9STRA</name>
<gene>
    <name evidence="2" type="ORF">PHMEG_00018908</name>
</gene>
<reference evidence="3" key="1">
    <citation type="submission" date="2017-03" db="EMBL/GenBank/DDBJ databases">
        <title>Phytopthora megakarya and P. palmivora, two closely related causual agents of cacao black pod achieved similar genome size and gene model numbers by different mechanisms.</title>
        <authorList>
            <person name="Ali S."/>
            <person name="Shao J."/>
            <person name="Larry D.J."/>
            <person name="Kronmiller B."/>
            <person name="Shen D."/>
            <person name="Strem M.D."/>
            <person name="Melnick R.L."/>
            <person name="Guiltinan M.J."/>
            <person name="Tyler B.M."/>
            <person name="Meinhardt L.W."/>
            <person name="Bailey B.A."/>
        </authorList>
    </citation>
    <scope>NUCLEOTIDE SEQUENCE [LARGE SCALE GENOMIC DNA]</scope>
    <source>
        <strain evidence="3">zdho120</strain>
    </source>
</reference>
<proteinExistence type="predicted"/>
<sequence>MPRRPKNKNKIKLSAIEAQAGMTVVEAAAKAHVDRSTFFRWKAQAQKLETAASETPNGCYTEPGKRAAMYVRKPDLEKQLLDWVIEMRKNRFLCVSMHCLLLILARFDPTASARRTRAGNVSFLRRFLKRNRLSIRRVTHKGRKKRSDMEVLLLRFRASVFLTASAMGEKLPPLIVFAGVPNGPVSQKVWDPKFGAPNVLHTVQKKAWCDEAVMLEWVDRIWKPSVDSCRLLLLDSLKVHKMSSVRYELQEKSCTQVEFIPPGITGISQPMDVAVMKPFKDHIGESYAAYHLTNPFPKTPDEKRALLSRFVSEAWKAVPALTIKKGFIRAGITPYGPRDKENKFRVGQVSGVDAPVVEETDKSA</sequence>
<evidence type="ECO:0000313" key="3">
    <source>
        <dbReference type="Proteomes" id="UP000198211"/>
    </source>
</evidence>
<dbReference type="GO" id="GO:0005634">
    <property type="term" value="C:nucleus"/>
    <property type="evidence" value="ECO:0007669"/>
    <property type="project" value="TreeGrafter"/>
</dbReference>
<dbReference type="PANTHER" id="PTHR19303:SF57">
    <property type="entry name" value="HTH CENPB-TYPE DOMAIN-CONTAINING PROTEIN"/>
    <property type="match status" value="1"/>
</dbReference>
<dbReference type="Proteomes" id="UP000198211">
    <property type="component" value="Unassembled WGS sequence"/>
</dbReference>
<dbReference type="Pfam" id="PF03184">
    <property type="entry name" value="DDE_1"/>
    <property type="match status" value="1"/>
</dbReference>
<dbReference type="AlphaFoldDB" id="A0A225VTQ0"/>
<organism evidence="2 3">
    <name type="scientific">Phytophthora megakarya</name>
    <dbReference type="NCBI Taxonomy" id="4795"/>
    <lineage>
        <taxon>Eukaryota</taxon>
        <taxon>Sar</taxon>
        <taxon>Stramenopiles</taxon>
        <taxon>Oomycota</taxon>
        <taxon>Peronosporomycetes</taxon>
        <taxon>Peronosporales</taxon>
        <taxon>Peronosporaceae</taxon>
        <taxon>Phytophthora</taxon>
    </lineage>
</organism>
<dbReference type="InterPro" id="IPR004875">
    <property type="entry name" value="DDE_SF_endonuclease_dom"/>
</dbReference>
<keyword evidence="3" id="KW-1185">Reference proteome</keyword>
<dbReference type="PANTHER" id="PTHR19303">
    <property type="entry name" value="TRANSPOSON"/>
    <property type="match status" value="1"/>
</dbReference>
<protein>
    <submittedName>
        <fullName evidence="2">Cytochrome P450</fullName>
    </submittedName>
</protein>
<feature type="domain" description="DDE-1" evidence="1">
    <location>
        <begin position="158"/>
        <end position="327"/>
    </location>
</feature>